<keyword evidence="3" id="KW-1185">Reference proteome</keyword>
<feature type="compositionally biased region" description="Low complexity" evidence="1">
    <location>
        <begin position="144"/>
        <end position="156"/>
    </location>
</feature>
<accession>A0ABD1PNX7</accession>
<comment type="caution">
    <text evidence="2">The sequence shown here is derived from an EMBL/GenBank/DDBJ whole genome shotgun (WGS) entry which is preliminary data.</text>
</comment>
<name>A0ABD1PNX7_9LAMI</name>
<feature type="compositionally biased region" description="Polar residues" evidence="1">
    <location>
        <begin position="123"/>
        <end position="132"/>
    </location>
</feature>
<evidence type="ECO:0000313" key="2">
    <source>
        <dbReference type="EMBL" id="KAL2465618.1"/>
    </source>
</evidence>
<evidence type="ECO:0000256" key="1">
    <source>
        <dbReference type="SAM" id="MobiDB-lite"/>
    </source>
</evidence>
<organism evidence="2 3">
    <name type="scientific">Abeliophyllum distichum</name>
    <dbReference type="NCBI Taxonomy" id="126358"/>
    <lineage>
        <taxon>Eukaryota</taxon>
        <taxon>Viridiplantae</taxon>
        <taxon>Streptophyta</taxon>
        <taxon>Embryophyta</taxon>
        <taxon>Tracheophyta</taxon>
        <taxon>Spermatophyta</taxon>
        <taxon>Magnoliopsida</taxon>
        <taxon>eudicotyledons</taxon>
        <taxon>Gunneridae</taxon>
        <taxon>Pentapetalae</taxon>
        <taxon>asterids</taxon>
        <taxon>lamiids</taxon>
        <taxon>Lamiales</taxon>
        <taxon>Oleaceae</taxon>
        <taxon>Forsythieae</taxon>
        <taxon>Abeliophyllum</taxon>
    </lineage>
</organism>
<dbReference type="AlphaFoldDB" id="A0ABD1PNX7"/>
<protein>
    <submittedName>
        <fullName evidence="2">Uncharacterized protein</fullName>
    </submittedName>
</protein>
<sequence>MVNLWLTYMLEHVLVGDGILRAFHVDMHVPLSWTIEVIPRIEKDPIKPPGWVLCKRGRKKKKRRRQTEELVINQPSGTLKLKKKGSVVMTCSVCGLTGLNKKYHERDDAPHEEWNGDIPDEQIQLTNNQEPTMSKLRPRRKNSKSSAAPAHEPSPSTFQFMPTPGVGLSNTAVYNKSGPYIDNPGGSSVGIERAMASNIEEDIVM</sequence>
<reference evidence="3" key="1">
    <citation type="submission" date="2024-07" db="EMBL/GenBank/DDBJ databases">
        <title>Two chromosome-level genome assemblies of Korean endemic species Abeliophyllum distichum and Forsythia ovata (Oleaceae).</title>
        <authorList>
            <person name="Jang H."/>
        </authorList>
    </citation>
    <scope>NUCLEOTIDE SEQUENCE [LARGE SCALE GENOMIC DNA]</scope>
</reference>
<feature type="region of interest" description="Disordered" evidence="1">
    <location>
        <begin position="109"/>
        <end position="162"/>
    </location>
</feature>
<dbReference type="EMBL" id="JBFOLK010000013">
    <property type="protein sequence ID" value="KAL2465618.1"/>
    <property type="molecule type" value="Genomic_DNA"/>
</dbReference>
<dbReference type="Proteomes" id="UP001604336">
    <property type="component" value="Unassembled WGS sequence"/>
</dbReference>
<evidence type="ECO:0000313" key="3">
    <source>
        <dbReference type="Proteomes" id="UP001604336"/>
    </source>
</evidence>
<gene>
    <name evidence="2" type="ORF">Adt_41469</name>
</gene>
<proteinExistence type="predicted"/>